<protein>
    <submittedName>
        <fullName evidence="3">Uncharacterized protein</fullName>
    </submittedName>
</protein>
<dbReference type="Proteomes" id="UP001501697">
    <property type="component" value="Unassembled WGS sequence"/>
</dbReference>
<keyword evidence="1" id="KW-1133">Transmembrane helix</keyword>
<evidence type="ECO:0000313" key="3">
    <source>
        <dbReference type="EMBL" id="GAA3640785.1"/>
    </source>
</evidence>
<keyword evidence="2" id="KW-0732">Signal</keyword>
<feature type="signal peptide" evidence="2">
    <location>
        <begin position="1"/>
        <end position="23"/>
    </location>
</feature>
<keyword evidence="4" id="KW-1185">Reference proteome</keyword>
<evidence type="ECO:0000313" key="4">
    <source>
        <dbReference type="Proteomes" id="UP001501697"/>
    </source>
</evidence>
<sequence length="134" mass="14042">MIMRLITSVGLALLLALGLAATAHTDMDGTPPVALVGTDFIDPHVVPAHAVVGSNEAVADVSSSPSDVLLGTALCAFGVLCGLTLMVALRSVWRRCRRPQICLTTRMLLPLPVSPVARLHAISLPLTRLGISRT</sequence>
<evidence type="ECO:0000256" key="1">
    <source>
        <dbReference type="SAM" id="Phobius"/>
    </source>
</evidence>
<keyword evidence="1" id="KW-0812">Transmembrane</keyword>
<comment type="caution">
    <text evidence="3">The sequence shown here is derived from an EMBL/GenBank/DDBJ whole genome shotgun (WGS) entry which is preliminary data.</text>
</comment>
<proteinExistence type="predicted"/>
<feature type="chain" id="PRO_5047519416" evidence="2">
    <location>
        <begin position="24"/>
        <end position="134"/>
    </location>
</feature>
<evidence type="ECO:0000256" key="2">
    <source>
        <dbReference type="SAM" id="SignalP"/>
    </source>
</evidence>
<keyword evidence="1" id="KW-0472">Membrane</keyword>
<accession>A0ABP7AUH1</accession>
<reference evidence="4" key="1">
    <citation type="journal article" date="2019" name="Int. J. Syst. Evol. Microbiol.">
        <title>The Global Catalogue of Microorganisms (GCM) 10K type strain sequencing project: providing services to taxonomists for standard genome sequencing and annotation.</title>
        <authorList>
            <consortium name="The Broad Institute Genomics Platform"/>
            <consortium name="The Broad Institute Genome Sequencing Center for Infectious Disease"/>
            <person name="Wu L."/>
            <person name="Ma J."/>
        </authorList>
    </citation>
    <scope>NUCLEOTIDE SEQUENCE [LARGE SCALE GENOMIC DNA]</scope>
    <source>
        <strain evidence="4">JCM 16544</strain>
    </source>
</reference>
<organism evidence="3 4">
    <name type="scientific">Microbacterium awajiense</name>
    <dbReference type="NCBI Taxonomy" id="415214"/>
    <lineage>
        <taxon>Bacteria</taxon>
        <taxon>Bacillati</taxon>
        <taxon>Actinomycetota</taxon>
        <taxon>Actinomycetes</taxon>
        <taxon>Micrococcales</taxon>
        <taxon>Microbacteriaceae</taxon>
        <taxon>Microbacterium</taxon>
    </lineage>
</organism>
<name>A0ABP7AUH1_9MICO</name>
<dbReference type="EMBL" id="BAAAYU010000005">
    <property type="protein sequence ID" value="GAA3640785.1"/>
    <property type="molecule type" value="Genomic_DNA"/>
</dbReference>
<gene>
    <name evidence="3" type="ORF">GCM10022200_25610</name>
</gene>
<feature type="transmembrane region" description="Helical" evidence="1">
    <location>
        <begin position="68"/>
        <end position="89"/>
    </location>
</feature>